<feature type="transmembrane region" description="Helical" evidence="16">
    <location>
        <begin position="20"/>
        <end position="40"/>
    </location>
</feature>
<keyword evidence="3 12" id="KW-0813">Transport</keyword>
<evidence type="ECO:0000256" key="6">
    <source>
        <dbReference type="ARBA" id="ARBA00022692"/>
    </source>
</evidence>
<sequence length="227" mass="25039">MTDTTAKTGLLARCWAFVKTPTFGLLAIAFLGGVIFWGGFNTAMEWTNREAFCISCHEMKENVYVEYRNTIHYNNRTGVRATCPDCHVPKEWGPKIVRKIQASNEVLHKILGSIDTPEKFNAKRAELAGHEWARMKANDSQECRNCHNFAYMDYAEQNQRSARRHQEAVNAGQTCIDCHKGIAHTLPAIEQNIGAPKDEPAQLPPAAPVKPANTAASAAAGADSAAR</sequence>
<evidence type="ECO:0000256" key="4">
    <source>
        <dbReference type="ARBA" id="ARBA00022475"/>
    </source>
</evidence>
<feature type="binding site" description="axial binding residue" evidence="14">
    <location>
        <position position="184"/>
    </location>
    <ligand>
        <name>heme</name>
        <dbReference type="ChEBI" id="CHEBI:30413"/>
        <label>2</label>
    </ligand>
    <ligandPart>
        <name>Fe</name>
        <dbReference type="ChEBI" id="CHEBI:18248"/>
    </ligandPart>
</feature>
<dbReference type="GO" id="GO:0046872">
    <property type="term" value="F:metal ion binding"/>
    <property type="evidence" value="ECO:0007669"/>
    <property type="project" value="UniProtKB-KW"/>
</dbReference>
<dbReference type="GO" id="GO:0009061">
    <property type="term" value="P:anaerobic respiration"/>
    <property type="evidence" value="ECO:0007669"/>
    <property type="project" value="TreeGrafter"/>
</dbReference>
<reference evidence="18 19" key="1">
    <citation type="submission" date="2021-04" db="EMBL/GenBank/DDBJ databases">
        <title>The genome sequence of Ideonella sp. 3Y2.</title>
        <authorList>
            <person name="Liu Y."/>
        </authorList>
    </citation>
    <scope>NUCLEOTIDE SEQUENCE [LARGE SCALE GENOMIC DNA]</scope>
    <source>
        <strain evidence="18 19">3Y2</strain>
    </source>
</reference>
<dbReference type="GO" id="GO:0005886">
    <property type="term" value="C:plasma membrane"/>
    <property type="evidence" value="ECO:0007669"/>
    <property type="project" value="UniProtKB-SubCell"/>
</dbReference>
<feature type="domain" description="NapC/NirT cytochrome c N-terminal" evidence="17">
    <location>
        <begin position="22"/>
        <end position="188"/>
    </location>
</feature>
<dbReference type="InterPro" id="IPR038266">
    <property type="entry name" value="NapC/NirT_cytc_sf"/>
</dbReference>
<dbReference type="PIRSF" id="PIRSF000013">
    <property type="entry name" value="4_hem_cytochrm_NapC"/>
    <property type="match status" value="1"/>
</dbReference>
<dbReference type="FunFam" id="1.10.3820.10:FF:000001">
    <property type="entry name" value="Cytochrome c-type protein"/>
    <property type="match status" value="1"/>
</dbReference>
<keyword evidence="6 16" id="KW-0812">Transmembrane</keyword>
<evidence type="ECO:0000256" key="11">
    <source>
        <dbReference type="ARBA" id="ARBA00023136"/>
    </source>
</evidence>
<dbReference type="InterPro" id="IPR005126">
    <property type="entry name" value="NapC/NirT_cyt_c_N"/>
</dbReference>
<keyword evidence="7 12" id="KW-0479">Metal-binding</keyword>
<dbReference type="RefSeq" id="WP_210857171.1">
    <property type="nucleotide sequence ID" value="NZ_JAGQDD010000031.1"/>
</dbReference>
<evidence type="ECO:0000259" key="17">
    <source>
        <dbReference type="Pfam" id="PF03264"/>
    </source>
</evidence>
<feature type="binding site" description="axial binding residue" evidence="14">
    <location>
        <position position="105"/>
    </location>
    <ligand>
        <name>heme</name>
        <dbReference type="ChEBI" id="CHEBI:30413"/>
        <label>1</label>
    </ligand>
    <ligandPart>
        <name>Fe</name>
        <dbReference type="ChEBI" id="CHEBI:18248"/>
    </ligandPart>
</feature>
<feature type="binding site" description="axial binding residue" evidence="14">
    <location>
        <position position="87"/>
    </location>
    <ligand>
        <name>heme</name>
        <dbReference type="ChEBI" id="CHEBI:30413"/>
        <label>2</label>
    </ligand>
    <ligandPart>
        <name>Fe</name>
        <dbReference type="ChEBI" id="CHEBI:18248"/>
    </ligandPart>
</feature>
<comment type="caution">
    <text evidence="18">The sequence shown here is derived from an EMBL/GenBank/DDBJ whole genome shotgun (WGS) entry which is preliminary data.</text>
</comment>
<evidence type="ECO:0000256" key="2">
    <source>
        <dbReference type="ARBA" id="ARBA00007395"/>
    </source>
</evidence>
<feature type="binding site" description="covalent" evidence="13">
    <location>
        <position position="83"/>
    </location>
    <ligand>
        <name>heme</name>
        <dbReference type="ChEBI" id="CHEBI:30413"/>
        <label>2</label>
    </ligand>
</feature>
<feature type="binding site" description="covalent" evidence="13">
    <location>
        <position position="53"/>
    </location>
    <ligand>
        <name>heme</name>
        <dbReference type="ChEBI" id="CHEBI:30413"/>
        <label>1</label>
    </ligand>
</feature>
<comment type="similarity">
    <text evidence="2">Belongs to the NapC/NirT/NrfH family.</text>
</comment>
<dbReference type="EMBL" id="JAGQDD010000031">
    <property type="protein sequence ID" value="MBQ0933507.1"/>
    <property type="molecule type" value="Genomic_DNA"/>
</dbReference>
<dbReference type="GO" id="GO:0009055">
    <property type="term" value="F:electron transfer activity"/>
    <property type="evidence" value="ECO:0007669"/>
    <property type="project" value="TreeGrafter"/>
</dbReference>
<evidence type="ECO:0000256" key="1">
    <source>
        <dbReference type="ARBA" id="ARBA00004162"/>
    </source>
</evidence>
<feature type="binding site" description="covalent" evidence="13">
    <location>
        <position position="86"/>
    </location>
    <ligand>
        <name>heme</name>
        <dbReference type="ChEBI" id="CHEBI:30413"/>
        <label>2</label>
    </ligand>
</feature>
<feature type="binding site" description="covalent" evidence="13">
    <location>
        <position position="143"/>
    </location>
    <ligand>
        <name>heme</name>
        <dbReference type="ChEBI" id="CHEBI:30413"/>
        <label>3</label>
    </ligand>
</feature>
<evidence type="ECO:0000256" key="14">
    <source>
        <dbReference type="PIRSR" id="PIRSR000013-2"/>
    </source>
</evidence>
<feature type="binding site" description="axial binding residue" evidence="14">
    <location>
        <position position="59"/>
    </location>
    <ligand>
        <name>heme</name>
        <dbReference type="ChEBI" id="CHEBI:30413"/>
        <label>1</label>
    </ligand>
    <ligandPart>
        <name>Fe</name>
        <dbReference type="ChEBI" id="CHEBI:18248"/>
    </ligandPart>
</feature>
<dbReference type="InterPro" id="IPR051174">
    <property type="entry name" value="Cytochrome_c-type_ET"/>
</dbReference>
<keyword evidence="5 12" id="KW-0349">Heme</keyword>
<comment type="PTM">
    <text evidence="12">Binds 4 heme groups per subunit.</text>
</comment>
<evidence type="ECO:0000256" key="9">
    <source>
        <dbReference type="ARBA" id="ARBA00022989"/>
    </source>
</evidence>
<keyword evidence="19" id="KW-1185">Reference proteome</keyword>
<keyword evidence="9 16" id="KW-1133">Transmembrane helix</keyword>
<feature type="binding site" description="covalent" evidence="13">
    <location>
        <position position="56"/>
    </location>
    <ligand>
        <name>heme</name>
        <dbReference type="ChEBI" id="CHEBI:30413"/>
        <label>1</label>
    </ligand>
</feature>
<evidence type="ECO:0000256" key="10">
    <source>
        <dbReference type="ARBA" id="ARBA00023004"/>
    </source>
</evidence>
<evidence type="ECO:0000256" key="7">
    <source>
        <dbReference type="ARBA" id="ARBA00022723"/>
    </source>
</evidence>
<evidence type="ECO:0000256" key="15">
    <source>
        <dbReference type="SAM" id="MobiDB-lite"/>
    </source>
</evidence>
<dbReference type="GO" id="GO:0019333">
    <property type="term" value="P:denitrification pathway"/>
    <property type="evidence" value="ECO:0007669"/>
    <property type="project" value="InterPro"/>
</dbReference>
<evidence type="ECO:0000313" key="18">
    <source>
        <dbReference type="EMBL" id="MBQ0933507.1"/>
    </source>
</evidence>
<evidence type="ECO:0000256" key="13">
    <source>
        <dbReference type="PIRSR" id="PIRSR000013-1"/>
    </source>
</evidence>
<dbReference type="Gene3D" id="1.10.3820.10">
    <property type="entry name" value="Di-heme elbow motif domain"/>
    <property type="match status" value="1"/>
</dbReference>
<dbReference type="PANTHER" id="PTHR30333">
    <property type="entry name" value="CYTOCHROME C-TYPE PROTEIN"/>
    <property type="match status" value="1"/>
</dbReference>
<evidence type="ECO:0000313" key="19">
    <source>
        <dbReference type="Proteomes" id="UP000676246"/>
    </source>
</evidence>
<dbReference type="GO" id="GO:0020037">
    <property type="term" value="F:heme binding"/>
    <property type="evidence" value="ECO:0007669"/>
    <property type="project" value="InterPro"/>
</dbReference>
<feature type="region of interest" description="Disordered" evidence="15">
    <location>
        <begin position="194"/>
        <end position="227"/>
    </location>
</feature>
<evidence type="ECO:0000256" key="16">
    <source>
        <dbReference type="SAM" id="Phobius"/>
    </source>
</evidence>
<evidence type="ECO:0000256" key="3">
    <source>
        <dbReference type="ARBA" id="ARBA00022448"/>
    </source>
</evidence>
<feature type="binding site" description="covalent" evidence="13">
    <location>
        <position position="178"/>
    </location>
    <ligand>
        <name>heme</name>
        <dbReference type="ChEBI" id="CHEBI:30413"/>
        <label>4</label>
    </ligand>
</feature>
<accession>A0A940YJE8</accession>
<name>A0A940YJE8_9BURK</name>
<dbReference type="PANTHER" id="PTHR30333:SF1">
    <property type="entry name" value="CYTOCHROME C-TYPE PROTEIN NAPC"/>
    <property type="match status" value="1"/>
</dbReference>
<keyword evidence="8 12" id="KW-0249">Electron transport</keyword>
<dbReference type="InterPro" id="IPR024717">
    <property type="entry name" value="NapC/NirT/NrfH"/>
</dbReference>
<keyword evidence="4" id="KW-1003">Cell membrane</keyword>
<feature type="binding site" description="axial binding residue" evidence="14">
    <location>
        <position position="147"/>
    </location>
    <ligand>
        <name>heme</name>
        <dbReference type="ChEBI" id="CHEBI:30413"/>
        <label>3</label>
    </ligand>
    <ligandPart>
        <name>Fe</name>
        <dbReference type="ChEBI" id="CHEBI:18248"/>
    </ligandPart>
</feature>
<dbReference type="InterPro" id="IPR036280">
    <property type="entry name" value="Multihaem_cyt_sf"/>
</dbReference>
<dbReference type="AlphaFoldDB" id="A0A940YJE8"/>
<feature type="compositionally biased region" description="Low complexity" evidence="15">
    <location>
        <begin position="209"/>
        <end position="227"/>
    </location>
</feature>
<dbReference type="Pfam" id="PF03264">
    <property type="entry name" value="Cytochrom_NNT"/>
    <property type="match status" value="1"/>
</dbReference>
<feature type="binding site" description="covalent" evidence="13">
    <location>
        <position position="175"/>
    </location>
    <ligand>
        <name>heme</name>
        <dbReference type="ChEBI" id="CHEBI:30413"/>
        <label>4</label>
    </ligand>
</feature>
<feature type="binding site" description="axial binding residue" evidence="14">
    <location>
        <position position="179"/>
    </location>
    <ligand>
        <name>heme</name>
        <dbReference type="ChEBI" id="CHEBI:30413"/>
        <label>4</label>
    </ligand>
    <ligandPart>
        <name>Fe</name>
        <dbReference type="ChEBI" id="CHEBI:18248"/>
    </ligandPart>
</feature>
<organism evidence="18 19">
    <name type="scientific">Ideonella alba</name>
    <dbReference type="NCBI Taxonomy" id="2824118"/>
    <lineage>
        <taxon>Bacteria</taxon>
        <taxon>Pseudomonadati</taxon>
        <taxon>Pseudomonadota</taxon>
        <taxon>Betaproteobacteria</taxon>
        <taxon>Burkholderiales</taxon>
        <taxon>Sphaerotilaceae</taxon>
        <taxon>Ideonella</taxon>
    </lineage>
</organism>
<proteinExistence type="inferred from homology"/>
<comment type="cofactor">
    <cofactor evidence="13">
        <name>heme</name>
        <dbReference type="ChEBI" id="CHEBI:30413"/>
    </cofactor>
    <text evidence="13">Binds 4 heme groups per subunit.</text>
</comment>
<dbReference type="Proteomes" id="UP000676246">
    <property type="component" value="Unassembled WGS sequence"/>
</dbReference>
<protein>
    <recommendedName>
        <fullName evidence="12">Cytochrome c-type protein</fullName>
    </recommendedName>
</protein>
<dbReference type="SUPFAM" id="SSF48695">
    <property type="entry name" value="Multiheme cytochromes"/>
    <property type="match status" value="1"/>
</dbReference>
<gene>
    <name evidence="18" type="ORF">KAK03_23780</name>
</gene>
<evidence type="ECO:0000256" key="8">
    <source>
        <dbReference type="ARBA" id="ARBA00022982"/>
    </source>
</evidence>
<evidence type="ECO:0000256" key="5">
    <source>
        <dbReference type="ARBA" id="ARBA00022617"/>
    </source>
</evidence>
<keyword evidence="10 12" id="KW-0408">Iron</keyword>
<comment type="subcellular location">
    <subcellularLocation>
        <location evidence="1">Cell membrane</location>
        <topology evidence="1">Single-pass membrane protein</topology>
    </subcellularLocation>
</comment>
<feature type="binding site" description="covalent" evidence="13">
    <location>
        <position position="146"/>
    </location>
    <ligand>
        <name>heme</name>
        <dbReference type="ChEBI" id="CHEBI:30413"/>
        <label>3</label>
    </ligand>
</feature>
<keyword evidence="11 16" id="KW-0472">Membrane</keyword>
<evidence type="ECO:0000256" key="12">
    <source>
        <dbReference type="PIRNR" id="PIRNR000013"/>
    </source>
</evidence>